<proteinExistence type="predicted"/>
<name>A0A4C1W430_EUMVA</name>
<dbReference type="Proteomes" id="UP000299102">
    <property type="component" value="Unassembled WGS sequence"/>
</dbReference>
<comment type="caution">
    <text evidence="2">The sequence shown here is derived from an EMBL/GenBank/DDBJ whole genome shotgun (WGS) entry which is preliminary data.</text>
</comment>
<reference evidence="2 3" key="1">
    <citation type="journal article" date="2019" name="Commun. Biol.">
        <title>The bagworm genome reveals a unique fibroin gene that provides high tensile strength.</title>
        <authorList>
            <person name="Kono N."/>
            <person name="Nakamura H."/>
            <person name="Ohtoshi R."/>
            <person name="Tomita M."/>
            <person name="Numata K."/>
            <person name="Arakawa K."/>
        </authorList>
    </citation>
    <scope>NUCLEOTIDE SEQUENCE [LARGE SCALE GENOMIC DNA]</scope>
</reference>
<keyword evidence="3" id="KW-1185">Reference proteome</keyword>
<organism evidence="2 3">
    <name type="scientific">Eumeta variegata</name>
    <name type="common">Bagworm moth</name>
    <name type="synonym">Eumeta japonica</name>
    <dbReference type="NCBI Taxonomy" id="151549"/>
    <lineage>
        <taxon>Eukaryota</taxon>
        <taxon>Metazoa</taxon>
        <taxon>Ecdysozoa</taxon>
        <taxon>Arthropoda</taxon>
        <taxon>Hexapoda</taxon>
        <taxon>Insecta</taxon>
        <taxon>Pterygota</taxon>
        <taxon>Neoptera</taxon>
        <taxon>Endopterygota</taxon>
        <taxon>Lepidoptera</taxon>
        <taxon>Glossata</taxon>
        <taxon>Ditrysia</taxon>
        <taxon>Tineoidea</taxon>
        <taxon>Psychidae</taxon>
        <taxon>Oiketicinae</taxon>
        <taxon>Eumeta</taxon>
    </lineage>
</organism>
<evidence type="ECO:0000256" key="1">
    <source>
        <dbReference type="SAM" id="MobiDB-lite"/>
    </source>
</evidence>
<evidence type="ECO:0000313" key="3">
    <source>
        <dbReference type="Proteomes" id="UP000299102"/>
    </source>
</evidence>
<gene>
    <name evidence="2" type="ORF">EVAR_24778_1</name>
</gene>
<dbReference type="AlphaFoldDB" id="A0A4C1W430"/>
<feature type="compositionally biased region" description="Polar residues" evidence="1">
    <location>
        <begin position="172"/>
        <end position="181"/>
    </location>
</feature>
<protein>
    <submittedName>
        <fullName evidence="2">Uncharacterized protein</fullName>
    </submittedName>
</protein>
<feature type="region of interest" description="Disordered" evidence="1">
    <location>
        <begin position="170"/>
        <end position="223"/>
    </location>
</feature>
<dbReference type="EMBL" id="BGZK01000460">
    <property type="protein sequence ID" value="GBP44865.1"/>
    <property type="molecule type" value="Genomic_DNA"/>
</dbReference>
<accession>A0A4C1W430</accession>
<feature type="compositionally biased region" description="Basic and acidic residues" evidence="1">
    <location>
        <begin position="202"/>
        <end position="223"/>
    </location>
</feature>
<sequence>MSTGGDDHMLFDCSRARLPLDYTVNKIKRRFAFRLNKHSHWSQPHCYHSTAEIHLPQRPLEAAVTDAIIKSRTDNLTHFPKHEAIHLLRLTLKKSHRSIRPWSRFKPGIFRSEYEAPVRSSITALRESLCRPSTLELDNKSFLRNGRGPICALRTRTVADRAPSAGIEIYRDNSSGENLSRASDIDAKKEPSTPPPPMGRRFVRERDLGPIEQGERRSRDSVQ</sequence>
<evidence type="ECO:0000313" key="2">
    <source>
        <dbReference type="EMBL" id="GBP44865.1"/>
    </source>
</evidence>